<protein>
    <recommendedName>
        <fullName evidence="10">Cytochrome c oxidase subunit 4</fullName>
    </recommendedName>
</protein>
<comment type="similarity">
    <text evidence="3 10">Belongs to the cytochrome c oxidase IV family.</text>
</comment>
<evidence type="ECO:0000256" key="9">
    <source>
        <dbReference type="ARBA" id="ARBA00023136"/>
    </source>
</evidence>
<dbReference type="InterPro" id="IPR013288">
    <property type="entry name" value="Cyt_c_oxidase_su4"/>
</dbReference>
<comment type="pathway">
    <text evidence="2 10">Energy metabolism; oxidative phosphorylation.</text>
</comment>
<evidence type="ECO:0000256" key="3">
    <source>
        <dbReference type="ARBA" id="ARBA00008135"/>
    </source>
</evidence>
<reference evidence="11 12" key="1">
    <citation type="journal article" date="2019" name="Sci. Data">
        <title>Hybrid genome assembly and annotation of Danionella translucida.</title>
        <authorList>
            <person name="Kadobianskyi M."/>
            <person name="Schulze L."/>
            <person name="Schuelke M."/>
            <person name="Judkewitz B."/>
        </authorList>
    </citation>
    <scope>NUCLEOTIDE SEQUENCE [LARGE SCALE GENOMIC DNA]</scope>
    <source>
        <strain evidence="11 12">Bolton</strain>
    </source>
</reference>
<proteinExistence type="inferred from homology"/>
<keyword evidence="5 10" id="KW-0812">Transmembrane</keyword>
<keyword evidence="12" id="KW-1185">Reference proteome</keyword>
<name>A0A553PZ96_9TELE</name>
<dbReference type="GO" id="GO:0005743">
    <property type="term" value="C:mitochondrial inner membrane"/>
    <property type="evidence" value="ECO:0007669"/>
    <property type="project" value="UniProtKB-SubCell"/>
</dbReference>
<evidence type="ECO:0000256" key="10">
    <source>
        <dbReference type="RuleBase" id="RU367145"/>
    </source>
</evidence>
<dbReference type="Proteomes" id="UP000316079">
    <property type="component" value="Unassembled WGS sequence"/>
</dbReference>
<keyword evidence="7 10" id="KW-1133">Transmembrane helix</keyword>
<evidence type="ECO:0000256" key="4">
    <source>
        <dbReference type="ARBA" id="ARBA00011485"/>
    </source>
</evidence>
<keyword evidence="6 10" id="KW-0999">Mitochondrion inner membrane</keyword>
<evidence type="ECO:0000256" key="5">
    <source>
        <dbReference type="ARBA" id="ARBA00022692"/>
    </source>
</evidence>
<evidence type="ECO:0000256" key="7">
    <source>
        <dbReference type="ARBA" id="ARBA00022989"/>
    </source>
</evidence>
<comment type="function">
    <text evidence="10">Component of the cytochrome c oxidase, the last enzyme in the mitochondrial electron transport chain which drives oxidative phosphorylation.</text>
</comment>
<evidence type="ECO:0000256" key="2">
    <source>
        <dbReference type="ARBA" id="ARBA00004673"/>
    </source>
</evidence>
<dbReference type="CDD" id="cd00922">
    <property type="entry name" value="Cyt_c_Oxidase_IV"/>
    <property type="match status" value="1"/>
</dbReference>
<evidence type="ECO:0000313" key="12">
    <source>
        <dbReference type="Proteomes" id="UP000316079"/>
    </source>
</evidence>
<accession>A0A553PZ96</accession>
<dbReference type="Gene3D" id="1.10.442.10">
    <property type="entry name" value="Cytochrome c oxidase subunit IV"/>
    <property type="match status" value="1"/>
</dbReference>
<evidence type="ECO:0000256" key="1">
    <source>
        <dbReference type="ARBA" id="ARBA00004434"/>
    </source>
</evidence>
<evidence type="ECO:0000256" key="8">
    <source>
        <dbReference type="ARBA" id="ARBA00023128"/>
    </source>
</evidence>
<dbReference type="Pfam" id="PF02936">
    <property type="entry name" value="COX4"/>
    <property type="match status" value="1"/>
</dbReference>
<comment type="subunit">
    <text evidence="4">Component of the cytochrome c oxidase (complex IV, CIV), a multisubunit enzyme composed of 14 subunits. The complex is composed of a catalytic core of 3 subunits MT-CO1, MT-CO2 and MT-CO3, encoded in the mitochondrial DNA, and 11 supernumerary subunits COX4I, COX5A, COX5B, COX6A, COX6B, COX6C, COX7A, COX7B, COX7C, COX8 and NDUFA4, which are encoded in the nuclear genome. The complex exists as a monomer or a dimer and forms supercomplexes (SCs) in the inner mitochondrial membrane with NADH-ubiquinone oxidoreductase (complex I, CI) and ubiquinol-cytochrome c oxidoreductase (cytochrome b-c1 complex, complex III, CIII), resulting in different assemblies (supercomplex SCI(1)III(2)IV(1) and megacomplex MCI(2)III(2)IV(2)).</text>
</comment>
<dbReference type="EMBL" id="SRMA01026507">
    <property type="protein sequence ID" value="TRY83001.1"/>
    <property type="molecule type" value="Genomic_DNA"/>
</dbReference>
<evidence type="ECO:0000313" key="11">
    <source>
        <dbReference type="EMBL" id="TRY83001.1"/>
    </source>
</evidence>
<dbReference type="GO" id="GO:0045277">
    <property type="term" value="C:respiratory chain complex IV"/>
    <property type="evidence" value="ECO:0007669"/>
    <property type="project" value="InterPro"/>
</dbReference>
<feature type="transmembrane region" description="Helical" evidence="10">
    <location>
        <begin position="202"/>
        <end position="222"/>
    </location>
</feature>
<dbReference type="PANTHER" id="PTHR10707:SF12">
    <property type="entry name" value="CYTOCHROME C OXIDASE SUBUNIT 4 ISOFORM 1, MITOCHONDRIAL"/>
    <property type="match status" value="1"/>
</dbReference>
<dbReference type="InterPro" id="IPR004203">
    <property type="entry name" value="Cyt_c_oxidase_su4_fam"/>
</dbReference>
<keyword evidence="9 10" id="KW-0472">Membrane</keyword>
<dbReference type="PRINTS" id="PR01873">
    <property type="entry name" value="CYTCOXIDASE4"/>
</dbReference>
<gene>
    <name evidence="11" type="ORF">DNTS_003980</name>
</gene>
<dbReference type="InterPro" id="IPR036639">
    <property type="entry name" value="Cyt_c_oxidase_su4_sf"/>
</dbReference>
<organism evidence="11 12">
    <name type="scientific">Danionella cerebrum</name>
    <dbReference type="NCBI Taxonomy" id="2873325"/>
    <lineage>
        <taxon>Eukaryota</taxon>
        <taxon>Metazoa</taxon>
        <taxon>Chordata</taxon>
        <taxon>Craniata</taxon>
        <taxon>Vertebrata</taxon>
        <taxon>Euteleostomi</taxon>
        <taxon>Actinopterygii</taxon>
        <taxon>Neopterygii</taxon>
        <taxon>Teleostei</taxon>
        <taxon>Ostariophysi</taxon>
        <taxon>Cypriniformes</taxon>
        <taxon>Danionidae</taxon>
        <taxon>Danioninae</taxon>
        <taxon>Danionella</taxon>
    </lineage>
</organism>
<keyword evidence="8 10" id="KW-0496">Mitochondrion</keyword>
<comment type="caution">
    <text evidence="11">The sequence shown here is derived from an EMBL/GenBank/DDBJ whole genome shotgun (WGS) entry which is preliminary data.</text>
</comment>
<comment type="subcellular location">
    <subcellularLocation>
        <location evidence="1 10">Mitochondrion inner membrane</location>
        <topology evidence="1 10">Single-pass membrane protein</topology>
    </subcellularLocation>
</comment>
<dbReference type="PANTHER" id="PTHR10707">
    <property type="entry name" value="CYTOCHROME C OXIDASE SUBUNIT IV"/>
    <property type="match status" value="1"/>
</dbReference>
<dbReference type="UniPathway" id="UPA00705"/>
<sequence length="271" mass="31456">MFFSLALAELRFGAFGSARAAETTRKQTRDALEGSLERIGSRLAASRRRLRRERITSNTSAGLRDSERGLVTAAHRCPCFTQDVFCHRQTLFSCREEHLQEIMLATRAFSLIGKQALPLAICVRGAHGLAKAEDYTLPVYSDDRINPLPEIRYVQQLSAEQERLKEKEKGPWSHLTKEEKIALYRLSFNLSYFEMKQSSAEWRTVLGIVLFSLGFAGLIIIWQRKYVYGPYPHTFNYEYKQKELQRMLDMKMNPIQGVSSKWDYEKKEWKK</sequence>
<dbReference type="SUPFAM" id="SSF81406">
    <property type="entry name" value="Mitochondrial cytochrome c oxidase subunit IV"/>
    <property type="match status" value="1"/>
</dbReference>
<dbReference type="AlphaFoldDB" id="A0A553PZ96"/>
<dbReference type="OrthoDB" id="186013at2759"/>
<evidence type="ECO:0000256" key="6">
    <source>
        <dbReference type="ARBA" id="ARBA00022792"/>
    </source>
</evidence>
<dbReference type="FunFam" id="1.10.442.10:FF:000001">
    <property type="entry name" value="Cytochrome c oxidase subunit 4 isoform 1"/>
    <property type="match status" value="1"/>
</dbReference>
<dbReference type="GO" id="GO:0006123">
    <property type="term" value="P:mitochondrial electron transport, cytochrome c to oxygen"/>
    <property type="evidence" value="ECO:0007669"/>
    <property type="project" value="InterPro"/>
</dbReference>